<reference evidence="2" key="2">
    <citation type="submission" date="2023-04" db="EMBL/GenBank/DDBJ databases">
        <authorList>
            <person name="Bruccoleri R.E."/>
            <person name="Oakeley E.J."/>
            <person name="Faust A.-M."/>
            <person name="Dessus-Babus S."/>
            <person name="Altorfer M."/>
            <person name="Burckhardt D."/>
            <person name="Oertli M."/>
            <person name="Naumann U."/>
            <person name="Petersen F."/>
            <person name="Wong J."/>
        </authorList>
    </citation>
    <scope>NUCLEOTIDE SEQUENCE</scope>
    <source>
        <strain evidence="2">GSM-AAB239-AS_SAM_17_03QT</strain>
        <tissue evidence="2">Leaf</tissue>
    </source>
</reference>
<dbReference type="AlphaFoldDB" id="A0AAX6E3T2"/>
<accession>A0AAX6E3T2</accession>
<protein>
    <submittedName>
        <fullName evidence="2">Pollen-specific leucine-rich repeat extensin-like protein 4</fullName>
    </submittedName>
</protein>
<feature type="region of interest" description="Disordered" evidence="1">
    <location>
        <begin position="1"/>
        <end position="51"/>
    </location>
</feature>
<sequence>MAGSSEQLHQQQPKMAAAVAAHRRRRRRHGRRDRPIQAGRTPRHTSSVTSPFSDVYRSRFVRLARDSVDASSKSTQKSRFEAAISYAFFVKFDRWIEELFAPSQSRFVEPTSSVRISSIAAPSGMPLIPIRS</sequence>
<proteinExistence type="predicted"/>
<organism evidence="2 3">
    <name type="scientific">Iris pallida</name>
    <name type="common">Sweet iris</name>
    <dbReference type="NCBI Taxonomy" id="29817"/>
    <lineage>
        <taxon>Eukaryota</taxon>
        <taxon>Viridiplantae</taxon>
        <taxon>Streptophyta</taxon>
        <taxon>Embryophyta</taxon>
        <taxon>Tracheophyta</taxon>
        <taxon>Spermatophyta</taxon>
        <taxon>Magnoliopsida</taxon>
        <taxon>Liliopsida</taxon>
        <taxon>Asparagales</taxon>
        <taxon>Iridaceae</taxon>
        <taxon>Iridoideae</taxon>
        <taxon>Irideae</taxon>
        <taxon>Iris</taxon>
    </lineage>
</organism>
<comment type="caution">
    <text evidence="2">The sequence shown here is derived from an EMBL/GenBank/DDBJ whole genome shotgun (WGS) entry which is preliminary data.</text>
</comment>
<dbReference type="EMBL" id="JANAVB010040218">
    <property type="protein sequence ID" value="KAJ6798609.1"/>
    <property type="molecule type" value="Genomic_DNA"/>
</dbReference>
<evidence type="ECO:0000313" key="2">
    <source>
        <dbReference type="EMBL" id="KAJ6798609.1"/>
    </source>
</evidence>
<gene>
    <name evidence="2" type="ORF">M6B38_210090</name>
</gene>
<feature type="compositionally biased region" description="Polar residues" evidence="1">
    <location>
        <begin position="1"/>
        <end position="13"/>
    </location>
</feature>
<evidence type="ECO:0000256" key="1">
    <source>
        <dbReference type="SAM" id="MobiDB-lite"/>
    </source>
</evidence>
<keyword evidence="3" id="KW-1185">Reference proteome</keyword>
<reference evidence="2" key="1">
    <citation type="journal article" date="2023" name="GigaByte">
        <title>Genome assembly of the bearded iris, Iris pallida Lam.</title>
        <authorList>
            <person name="Bruccoleri R.E."/>
            <person name="Oakeley E.J."/>
            <person name="Faust A.M.E."/>
            <person name="Altorfer M."/>
            <person name="Dessus-Babus S."/>
            <person name="Burckhardt D."/>
            <person name="Oertli M."/>
            <person name="Naumann U."/>
            <person name="Petersen F."/>
            <person name="Wong J."/>
        </authorList>
    </citation>
    <scope>NUCLEOTIDE SEQUENCE</scope>
    <source>
        <strain evidence="2">GSM-AAB239-AS_SAM_17_03QT</strain>
    </source>
</reference>
<name>A0AAX6E3T2_IRIPA</name>
<evidence type="ECO:0000313" key="3">
    <source>
        <dbReference type="Proteomes" id="UP001140949"/>
    </source>
</evidence>
<feature type="compositionally biased region" description="Basic residues" evidence="1">
    <location>
        <begin position="21"/>
        <end position="32"/>
    </location>
</feature>
<dbReference type="Proteomes" id="UP001140949">
    <property type="component" value="Unassembled WGS sequence"/>
</dbReference>